<dbReference type="Proteomes" id="UP001596484">
    <property type="component" value="Unassembled WGS sequence"/>
</dbReference>
<accession>A0ABW2S2F6</accession>
<name>A0ABW2S2F6_9NOCA</name>
<evidence type="ECO:0000313" key="4">
    <source>
        <dbReference type="Proteomes" id="UP001596484"/>
    </source>
</evidence>
<keyword evidence="1" id="KW-0472">Membrane</keyword>
<reference evidence="4" key="1">
    <citation type="journal article" date="2019" name="Int. J. Syst. Evol. Microbiol.">
        <title>The Global Catalogue of Microorganisms (GCM) 10K type strain sequencing project: providing services to taxonomists for standard genome sequencing and annotation.</title>
        <authorList>
            <consortium name="The Broad Institute Genomics Platform"/>
            <consortium name="The Broad Institute Genome Sequencing Center for Infectious Disease"/>
            <person name="Wu L."/>
            <person name="Ma J."/>
        </authorList>
    </citation>
    <scope>NUCLEOTIDE SEQUENCE [LARGE SCALE GENOMIC DNA]</scope>
    <source>
        <strain evidence="4">ICMP 19430</strain>
    </source>
</reference>
<keyword evidence="4" id="KW-1185">Reference proteome</keyword>
<protein>
    <submittedName>
        <fullName evidence="3">Envelope integrity protein Cei</fullName>
    </submittedName>
</protein>
<gene>
    <name evidence="3" type="primary">cei</name>
    <name evidence="3" type="ORF">ACFQS9_19865</name>
</gene>
<proteinExistence type="predicted"/>
<dbReference type="InterPro" id="IPR027381">
    <property type="entry name" value="LytR/CpsA/Psr_C"/>
</dbReference>
<evidence type="ECO:0000259" key="2">
    <source>
        <dbReference type="Pfam" id="PF13399"/>
    </source>
</evidence>
<dbReference type="EMBL" id="JBHTCS010000024">
    <property type="protein sequence ID" value="MFC7450160.1"/>
    <property type="molecule type" value="Genomic_DNA"/>
</dbReference>
<organism evidence="3 4">
    <name type="scientific">Rhodococcus daqingensis</name>
    <dbReference type="NCBI Taxonomy" id="2479363"/>
    <lineage>
        <taxon>Bacteria</taxon>
        <taxon>Bacillati</taxon>
        <taxon>Actinomycetota</taxon>
        <taxon>Actinomycetes</taxon>
        <taxon>Mycobacteriales</taxon>
        <taxon>Nocardiaceae</taxon>
        <taxon>Rhodococcus</taxon>
    </lineage>
</organism>
<dbReference type="Gene3D" id="3.30.70.2390">
    <property type="match status" value="1"/>
</dbReference>
<evidence type="ECO:0000313" key="3">
    <source>
        <dbReference type="EMBL" id="MFC7450160.1"/>
    </source>
</evidence>
<keyword evidence="1" id="KW-0812">Transmembrane</keyword>
<dbReference type="NCBIfam" id="NF035953">
    <property type="entry name" value="integrity_Cei"/>
    <property type="match status" value="1"/>
</dbReference>
<evidence type="ECO:0000256" key="1">
    <source>
        <dbReference type="SAM" id="Phobius"/>
    </source>
</evidence>
<dbReference type="RefSeq" id="WP_378407815.1">
    <property type="nucleotide sequence ID" value="NZ_JBHTCS010000024.1"/>
</dbReference>
<dbReference type="Pfam" id="PF13399">
    <property type="entry name" value="LytR_C"/>
    <property type="match status" value="1"/>
</dbReference>
<feature type="domain" description="LytR/CpsA/Psr regulator C-terminal" evidence="2">
    <location>
        <begin position="97"/>
        <end position="188"/>
    </location>
</feature>
<sequence>MVSLITQGHSTDEQGRPFRKRRIMPVVVMISILALLGAVLWVRILTKDEDVSAAVTCNLPQTAAQPVDPNAPAPQPLGDKMDPTTLLDVEPATLAATRVRVFNANGERGQAAQVAAQLSEYGYASAPDVQVGNDPVYIDQNMQCHGQIRFGSNGLAAASALWLVSPCAELIEDGRPDDTVDLALGTYFSELRPNTDAEEVLAALKEPAPGGAAAAPVDISLLKAARTARC</sequence>
<keyword evidence="1" id="KW-1133">Transmembrane helix</keyword>
<comment type="caution">
    <text evidence="3">The sequence shown here is derived from an EMBL/GenBank/DDBJ whole genome shotgun (WGS) entry which is preliminary data.</text>
</comment>
<feature type="transmembrane region" description="Helical" evidence="1">
    <location>
        <begin position="23"/>
        <end position="42"/>
    </location>
</feature>